<dbReference type="PANTHER" id="PTHR10544">
    <property type="entry name" value="60S RIBOSOMAL PROTEIN L28"/>
    <property type="match status" value="1"/>
</dbReference>
<evidence type="ECO:0000256" key="1">
    <source>
        <dbReference type="ARBA" id="ARBA00007926"/>
    </source>
</evidence>
<sequence length="191" mass="21663">MNIISKIITPPTTKFSRTQLLLVGRSGGTRRFPILGNENFKSQQFNPQKSWAVMVSADIQWQVIRKTSSFLRRQRGIPKHFSRERFNIKGVNSIRFNGLVHRKGLDIQATSDGKGIVVVMKKRGKTFFPAKSGVSVTLKKNSRKSLKSVKNIARSCRIPHKGLAQKRASQLLRSLKPVASRRGRRVRKTEV</sequence>
<feature type="domain" description="Ribosomal eL28/Mak16" evidence="6">
    <location>
        <begin position="59"/>
        <end position="174"/>
    </location>
</feature>
<dbReference type="InterPro" id="IPR029004">
    <property type="entry name" value="Ribosomal_eL28/Mak16"/>
</dbReference>
<dbReference type="GO" id="GO:0003735">
    <property type="term" value="F:structural constituent of ribosome"/>
    <property type="evidence" value="ECO:0007669"/>
    <property type="project" value="InterPro"/>
</dbReference>
<evidence type="ECO:0000256" key="2">
    <source>
        <dbReference type="ARBA" id="ARBA00022980"/>
    </source>
</evidence>
<evidence type="ECO:0000256" key="5">
    <source>
        <dbReference type="ARBA" id="ARBA00035330"/>
    </source>
</evidence>
<keyword evidence="2" id="KW-0689">Ribosomal protein</keyword>
<accession>A0A0H5SG50</accession>
<organism evidence="7">
    <name type="scientific">Brugia malayi</name>
    <name type="common">Filarial nematode worm</name>
    <dbReference type="NCBI Taxonomy" id="6279"/>
    <lineage>
        <taxon>Eukaryota</taxon>
        <taxon>Metazoa</taxon>
        <taxon>Ecdysozoa</taxon>
        <taxon>Nematoda</taxon>
        <taxon>Chromadorea</taxon>
        <taxon>Rhabditida</taxon>
        <taxon>Spirurina</taxon>
        <taxon>Spiruromorpha</taxon>
        <taxon>Filarioidea</taxon>
        <taxon>Onchocercidae</taxon>
        <taxon>Brugia</taxon>
    </lineage>
</organism>
<dbReference type="GO" id="GO:0005840">
    <property type="term" value="C:ribosome"/>
    <property type="evidence" value="ECO:0007669"/>
    <property type="project" value="UniProtKB-KW"/>
</dbReference>
<dbReference type="GO" id="GO:0006412">
    <property type="term" value="P:translation"/>
    <property type="evidence" value="ECO:0007669"/>
    <property type="project" value="InterPro"/>
</dbReference>
<proteinExistence type="inferred from homology"/>
<dbReference type="InterPro" id="IPR002672">
    <property type="entry name" value="Ribosomal_eL28"/>
</dbReference>
<dbReference type="GO" id="GO:1990904">
    <property type="term" value="C:ribonucleoprotein complex"/>
    <property type="evidence" value="ECO:0007669"/>
    <property type="project" value="UniProtKB-KW"/>
</dbReference>
<evidence type="ECO:0000256" key="4">
    <source>
        <dbReference type="ARBA" id="ARBA00035223"/>
    </source>
</evidence>
<gene>
    <name evidence="7" type="primary">Bma-rpl-28</name>
    <name evidence="7" type="ORF">BM_Bm5349</name>
</gene>
<keyword evidence="3" id="KW-0687">Ribonucleoprotein</keyword>
<evidence type="ECO:0000256" key="3">
    <source>
        <dbReference type="ARBA" id="ARBA00023274"/>
    </source>
</evidence>
<dbReference type="AlphaFoldDB" id="A0A0H5SG50"/>
<evidence type="ECO:0000313" key="7">
    <source>
        <dbReference type="EMBL" id="CRZ22887.1"/>
    </source>
</evidence>
<dbReference type="EMBL" id="LN856728">
    <property type="protein sequence ID" value="CRZ22887.1"/>
    <property type="molecule type" value="Genomic_DNA"/>
</dbReference>
<evidence type="ECO:0000259" key="6">
    <source>
        <dbReference type="Pfam" id="PF01778"/>
    </source>
</evidence>
<reference evidence="7" key="2">
    <citation type="submission" date="2012-12" db="EMBL/GenBank/DDBJ databases">
        <authorList>
            <person name="Gao Y.W."/>
            <person name="Fan S.T."/>
            <person name="Sun H.T."/>
            <person name="Wang Z."/>
            <person name="Gao X.L."/>
            <person name="Li Y.G."/>
            <person name="Wang T.C."/>
            <person name="Zhang K."/>
            <person name="Xu W.W."/>
            <person name="Yu Z.J."/>
            <person name="Xia X.Z."/>
        </authorList>
    </citation>
    <scope>NUCLEOTIDE SEQUENCE</scope>
    <source>
        <strain evidence="7">FR3</strain>
    </source>
</reference>
<dbReference type="OMA" id="WMIIRNC"/>
<dbReference type="Gene3D" id="3.30.390.110">
    <property type="match status" value="1"/>
</dbReference>
<name>A0A0H5SG50_BRUMA</name>
<comment type="similarity">
    <text evidence="1">Belongs to the eukaryotic ribosomal protein eL28 family.</text>
</comment>
<dbReference type="Pfam" id="PF01778">
    <property type="entry name" value="Ribosomal_L28e"/>
    <property type="match status" value="1"/>
</dbReference>
<reference evidence="7" key="1">
    <citation type="journal article" date="2007" name="Science">
        <title>Draft genome of the filarial nematode parasite Brugia malayi.</title>
        <authorList>
            <person name="Ghedin E."/>
            <person name="Wang S."/>
            <person name="Spiro D."/>
            <person name="Caler E."/>
            <person name="Zhao Q."/>
            <person name="Crabtree J."/>
            <person name="Allen J.E."/>
            <person name="Delcher A.L."/>
            <person name="Guiliano D.B."/>
            <person name="Miranda-Saavedra D."/>
            <person name="Angiuoli S.V."/>
            <person name="Creasy T."/>
            <person name="Amedeo P."/>
            <person name="Haas B."/>
            <person name="El-Sayed N.M."/>
            <person name="Wortman J.R."/>
            <person name="Feldblyum T."/>
            <person name="Tallon L."/>
            <person name="Schatz M."/>
            <person name="Shumway M."/>
            <person name="Koo H."/>
            <person name="Salzberg S.L."/>
            <person name="Schobel S."/>
            <person name="Pertea M."/>
            <person name="Pop M."/>
            <person name="White O."/>
            <person name="Barton G.J."/>
            <person name="Carlow C.K."/>
            <person name="Crawford M.J."/>
            <person name="Daub J."/>
            <person name="Dimmic M.W."/>
            <person name="Estes C.F."/>
            <person name="Foster J.M."/>
            <person name="Ganatra M."/>
            <person name="Gregory W.F."/>
            <person name="Johnson N.M."/>
            <person name="Jin J."/>
            <person name="Komuniecki R."/>
            <person name="Korf I."/>
            <person name="Kumar S."/>
            <person name="Laney S."/>
            <person name="Li B.W."/>
            <person name="Li W."/>
            <person name="Lindblom T.H."/>
            <person name="Lustigman S."/>
            <person name="Ma D."/>
            <person name="Maina C.V."/>
            <person name="Martin D.M."/>
            <person name="McCarter J.P."/>
            <person name="McReynolds L."/>
            <person name="Mitreva M."/>
            <person name="Nutman T.B."/>
            <person name="Parkinson J."/>
            <person name="Peregrin-Alvarez J.M."/>
            <person name="Poole C."/>
            <person name="Ren Q."/>
            <person name="Saunders L."/>
            <person name="Sluder A.E."/>
            <person name="Smith K."/>
            <person name="Stanke M."/>
            <person name="Unnasch T.R."/>
            <person name="Ware J."/>
            <person name="Wei A.D."/>
            <person name="Weil G."/>
            <person name="Williams D.J."/>
            <person name="Zhang Y."/>
            <person name="Williams S.A."/>
            <person name="Fraser-Liggett C."/>
            <person name="Slatko B."/>
            <person name="Blaxter M.L."/>
            <person name="Scott A.L."/>
        </authorList>
    </citation>
    <scope>NUCLEOTIDE SEQUENCE</scope>
    <source>
        <strain evidence="7">FR3</strain>
    </source>
</reference>
<protein>
    <recommendedName>
        <fullName evidence="4">Large ribosomal subunit protein eL28</fullName>
    </recommendedName>
    <alternativeName>
        <fullName evidence="5">60S ribosomal protein L28</fullName>
    </alternativeName>
</protein>